<dbReference type="InterPro" id="IPR014966">
    <property type="entry name" value="FRG-dom"/>
</dbReference>
<dbReference type="EMBL" id="CP000378">
    <property type="protein sequence ID" value="ABF76195.1"/>
    <property type="molecule type" value="Genomic_DNA"/>
</dbReference>
<evidence type="ECO:0000259" key="1">
    <source>
        <dbReference type="SMART" id="SM00901"/>
    </source>
</evidence>
<reference evidence="2" key="1">
    <citation type="submission" date="2006-05" db="EMBL/GenBank/DDBJ databases">
        <title>Complete sequence of chromosome 1 of Burkholderia cenocepacia AU 1054.</title>
        <authorList>
            <consortium name="US DOE Joint Genome Institute"/>
            <person name="Copeland A."/>
            <person name="Lucas S."/>
            <person name="Lapidus A."/>
            <person name="Barry K."/>
            <person name="Detter J.C."/>
            <person name="Glavina del Rio T."/>
            <person name="Hammon N."/>
            <person name="Israni S."/>
            <person name="Dalin E."/>
            <person name="Tice H."/>
            <person name="Pitluck S."/>
            <person name="Chain P."/>
            <person name="Malfatti S."/>
            <person name="Shin M."/>
            <person name="Vergez L."/>
            <person name="Schmutz J."/>
            <person name="Larimer F."/>
            <person name="Land M."/>
            <person name="Hauser L."/>
            <person name="Kyrpides N."/>
            <person name="Lykidis A."/>
            <person name="LiPuma J.J."/>
            <person name="Konstantinidis K."/>
            <person name="Tiedje J.M."/>
            <person name="Richardson P."/>
        </authorList>
    </citation>
    <scope>NUCLEOTIDE SEQUENCE [LARGE SCALE GENOMIC DNA]</scope>
    <source>
        <strain evidence="2">AU 1054</strain>
    </source>
</reference>
<protein>
    <recommendedName>
        <fullName evidence="1">FRG domain-containing protein</fullName>
    </recommendedName>
</protein>
<gene>
    <name evidence="2" type="ordered locus">Bcen_1289</name>
</gene>
<name>A0A0H2XQE1_BURO1</name>
<proteinExistence type="predicted"/>
<dbReference type="Pfam" id="PF08867">
    <property type="entry name" value="FRG"/>
    <property type="match status" value="1"/>
</dbReference>
<evidence type="ECO:0000313" key="2">
    <source>
        <dbReference type="EMBL" id="ABF76195.1"/>
    </source>
</evidence>
<sequence length="246" mass="27151">MDGEHETAGRSIDSVADYMAAIGAQRQTMALRLFRGQCNAGWPLVPGIARQRASPDVEARMLDEFTRRALPHLEPGQNLDACDWLALAQQHGMRTRLLDWSGNALAALWFAVRRAGEAGGDGVVWCLSHDADDIATAAERRAPLQVTRTKVFRPRHVMPRITAQDGWFTIHCYDAGAERFVPLDQHGDLAGRLMRIVVPGARFATIRQELAGVGVSVATIFPDLDGIAQLTDTRYFPDDEDTHAPR</sequence>
<dbReference type="AlphaFoldDB" id="A0A0H2XQE1"/>
<dbReference type="HOGENOM" id="CLU_050026_1_1_4"/>
<organism evidence="2">
    <name type="scientific">Burkholderia orbicola (strain AU 1054)</name>
    <dbReference type="NCBI Taxonomy" id="331271"/>
    <lineage>
        <taxon>Bacteria</taxon>
        <taxon>Pseudomonadati</taxon>
        <taxon>Pseudomonadota</taxon>
        <taxon>Betaproteobacteria</taxon>
        <taxon>Burkholderiales</taxon>
        <taxon>Burkholderiaceae</taxon>
        <taxon>Burkholderia</taxon>
        <taxon>Burkholderia cepacia complex</taxon>
        <taxon>Burkholderia orbicola</taxon>
    </lineage>
</organism>
<dbReference type="SMART" id="SM00901">
    <property type="entry name" value="FRG"/>
    <property type="match status" value="1"/>
</dbReference>
<accession>A0A0H2XQE1</accession>
<feature type="domain" description="FRG" evidence="1">
    <location>
        <begin position="28"/>
        <end position="125"/>
    </location>
</feature>